<dbReference type="InterPro" id="IPR036617">
    <property type="entry name" value="BAF_sf"/>
</dbReference>
<dbReference type="InterPro" id="IPR004122">
    <property type="entry name" value="BAF_prot"/>
</dbReference>
<evidence type="ECO:0000313" key="5">
    <source>
        <dbReference type="Proteomes" id="UP000053766"/>
    </source>
</evidence>
<dbReference type="Gene3D" id="1.10.150.40">
    <property type="entry name" value="Barrier-to-autointegration factor, BAF"/>
    <property type="match status" value="1"/>
</dbReference>
<name>A0A0D8XSA1_DICVI</name>
<evidence type="ECO:0000313" key="4">
    <source>
        <dbReference type="EMBL" id="KJH46639.1"/>
    </source>
</evidence>
<sequence length="183" mass="20760">MGRMKRSRAILAYMPPDKRKHNKQLQDRASGRSARRQGESSWFLASRRMRGNHPPRHMEYNVADIQNAVNAVYAEPDVQVPIVAPAVQAPNVYEMMSPSIKQSYFVNGPMIDKPVSAVAGIAGQHQQTLENLGYDKAYILFGQFLILRKGDAFVQWLIETTGMEEQSAKEAYNCFCEWATCYL</sequence>
<gene>
    <name evidence="4" type="ORF">DICVIV_07293</name>
</gene>
<dbReference type="Pfam" id="PF02961">
    <property type="entry name" value="SAM_BAF"/>
    <property type="match status" value="1"/>
</dbReference>
<dbReference type="GO" id="GO:0000793">
    <property type="term" value="C:condensed chromosome"/>
    <property type="evidence" value="ECO:0007669"/>
    <property type="project" value="TreeGrafter"/>
</dbReference>
<keyword evidence="2" id="KW-0539">Nucleus</keyword>
<dbReference type="Proteomes" id="UP000053766">
    <property type="component" value="Unassembled WGS sequence"/>
</dbReference>
<dbReference type="InterPro" id="IPR051387">
    <property type="entry name" value="BAF"/>
</dbReference>
<dbReference type="SUPFAM" id="SSF47798">
    <property type="entry name" value="Barrier-to-autointegration factor, BAF"/>
    <property type="match status" value="1"/>
</dbReference>
<dbReference type="OrthoDB" id="9997163at2759"/>
<dbReference type="STRING" id="29172.A0A0D8XSA1"/>
<protein>
    <submittedName>
        <fullName evidence="4">Barrier to autointegration factor</fullName>
    </submittedName>
</protein>
<evidence type="ECO:0000256" key="1">
    <source>
        <dbReference type="ARBA" id="ARBA00004123"/>
    </source>
</evidence>
<proteinExistence type="predicted"/>
<dbReference type="PANTHER" id="PTHR47507">
    <property type="entry name" value="BARRIER TO AUTOINTEGRATION FACTOR 2"/>
    <property type="match status" value="1"/>
</dbReference>
<organism evidence="4 5">
    <name type="scientific">Dictyocaulus viviparus</name>
    <name type="common">Bovine lungworm</name>
    <dbReference type="NCBI Taxonomy" id="29172"/>
    <lineage>
        <taxon>Eukaryota</taxon>
        <taxon>Metazoa</taxon>
        <taxon>Ecdysozoa</taxon>
        <taxon>Nematoda</taxon>
        <taxon>Chromadorea</taxon>
        <taxon>Rhabditida</taxon>
        <taxon>Rhabditina</taxon>
        <taxon>Rhabditomorpha</taxon>
        <taxon>Strongyloidea</taxon>
        <taxon>Metastrongylidae</taxon>
        <taxon>Dictyocaulus</taxon>
    </lineage>
</organism>
<keyword evidence="5" id="KW-1185">Reference proteome</keyword>
<reference evidence="5" key="2">
    <citation type="journal article" date="2016" name="Sci. Rep.">
        <title>Dictyocaulus viviparus genome, variome and transcriptome elucidate lungworm biology and support future intervention.</title>
        <authorList>
            <person name="McNulty S.N."/>
            <person name="Strube C."/>
            <person name="Rosa B.A."/>
            <person name="Martin J.C."/>
            <person name="Tyagi R."/>
            <person name="Choi Y.J."/>
            <person name="Wang Q."/>
            <person name="Hallsworth Pepin K."/>
            <person name="Zhang X."/>
            <person name="Ozersky P."/>
            <person name="Wilson R.K."/>
            <person name="Sternberg P.W."/>
            <person name="Gasser R.B."/>
            <person name="Mitreva M."/>
        </authorList>
    </citation>
    <scope>NUCLEOTIDE SEQUENCE [LARGE SCALE GENOMIC DNA]</scope>
    <source>
        <strain evidence="5">HannoverDv2000</strain>
    </source>
</reference>
<evidence type="ECO:0000256" key="3">
    <source>
        <dbReference type="SAM" id="MobiDB-lite"/>
    </source>
</evidence>
<accession>A0A0D8XSA1</accession>
<dbReference type="GO" id="GO:0051276">
    <property type="term" value="P:chromosome organization"/>
    <property type="evidence" value="ECO:0007669"/>
    <property type="project" value="TreeGrafter"/>
</dbReference>
<dbReference type="GO" id="GO:0003677">
    <property type="term" value="F:DNA binding"/>
    <property type="evidence" value="ECO:0007669"/>
    <property type="project" value="InterPro"/>
</dbReference>
<reference evidence="4 5" key="1">
    <citation type="submission" date="2013-11" db="EMBL/GenBank/DDBJ databases">
        <title>Draft genome of the bovine lungworm Dictyocaulus viviparus.</title>
        <authorList>
            <person name="Mitreva M."/>
        </authorList>
    </citation>
    <scope>NUCLEOTIDE SEQUENCE [LARGE SCALE GENOMIC DNA]</scope>
    <source>
        <strain evidence="4 5">HannoverDv2000</strain>
    </source>
</reference>
<dbReference type="GO" id="GO:0005634">
    <property type="term" value="C:nucleus"/>
    <property type="evidence" value="ECO:0007669"/>
    <property type="project" value="UniProtKB-SubCell"/>
</dbReference>
<dbReference type="PANTHER" id="PTHR47507:SF6">
    <property type="entry name" value="BARRIER-TO-AUTOINTEGRATION FACTOR"/>
    <property type="match status" value="1"/>
</dbReference>
<dbReference type="AlphaFoldDB" id="A0A0D8XSA1"/>
<evidence type="ECO:0000256" key="2">
    <source>
        <dbReference type="ARBA" id="ARBA00023242"/>
    </source>
</evidence>
<dbReference type="SMART" id="SM01023">
    <property type="entry name" value="BAF"/>
    <property type="match status" value="1"/>
</dbReference>
<comment type="subcellular location">
    <subcellularLocation>
        <location evidence="1">Nucleus</location>
    </subcellularLocation>
</comment>
<feature type="region of interest" description="Disordered" evidence="3">
    <location>
        <begin position="17"/>
        <end position="40"/>
    </location>
</feature>
<dbReference type="EMBL" id="KN716342">
    <property type="protein sequence ID" value="KJH46639.1"/>
    <property type="molecule type" value="Genomic_DNA"/>
</dbReference>